<keyword evidence="1" id="KW-0472">Membrane</keyword>
<name>A0A9X8UHG0_9FIRM</name>
<accession>A0A9X8UHG0</accession>
<dbReference type="EMBL" id="SLUK01000011">
    <property type="protein sequence ID" value="TCL42263.1"/>
    <property type="molecule type" value="Genomic_DNA"/>
</dbReference>
<dbReference type="GO" id="GO:0006814">
    <property type="term" value="P:sodium ion transport"/>
    <property type="evidence" value="ECO:0007669"/>
    <property type="project" value="InterPro"/>
</dbReference>
<feature type="transmembrane region" description="Helical" evidence="1">
    <location>
        <begin position="238"/>
        <end position="261"/>
    </location>
</feature>
<dbReference type="NCBIfam" id="TIGR00792">
    <property type="entry name" value="gph"/>
    <property type="match status" value="1"/>
</dbReference>
<feature type="transmembrane region" description="Helical" evidence="1">
    <location>
        <begin position="12"/>
        <end position="31"/>
    </location>
</feature>
<protein>
    <submittedName>
        <fullName evidence="2">GPH family glycoside/pentoside/hexuronide:cation symporter</fullName>
    </submittedName>
</protein>
<feature type="transmembrane region" description="Helical" evidence="1">
    <location>
        <begin position="82"/>
        <end position="104"/>
    </location>
</feature>
<dbReference type="PANTHER" id="PTHR11328:SF24">
    <property type="entry name" value="MAJOR FACILITATOR SUPERFAMILY (MFS) PROFILE DOMAIN-CONTAINING PROTEIN"/>
    <property type="match status" value="1"/>
</dbReference>
<dbReference type="Pfam" id="PF13347">
    <property type="entry name" value="MFS_2"/>
    <property type="match status" value="1"/>
</dbReference>
<keyword evidence="1" id="KW-1133">Transmembrane helix</keyword>
<dbReference type="Proteomes" id="UP000294682">
    <property type="component" value="Unassembled WGS sequence"/>
</dbReference>
<feature type="transmembrane region" description="Helical" evidence="1">
    <location>
        <begin position="413"/>
        <end position="432"/>
    </location>
</feature>
<gene>
    <name evidence="2" type="ORF">EDD78_11126</name>
</gene>
<feature type="transmembrane region" description="Helical" evidence="1">
    <location>
        <begin position="304"/>
        <end position="324"/>
    </location>
</feature>
<feature type="transmembrane region" description="Helical" evidence="1">
    <location>
        <begin position="273"/>
        <end position="292"/>
    </location>
</feature>
<evidence type="ECO:0000313" key="2">
    <source>
        <dbReference type="EMBL" id="TCL42263.1"/>
    </source>
</evidence>
<dbReference type="GO" id="GO:0015293">
    <property type="term" value="F:symporter activity"/>
    <property type="evidence" value="ECO:0007669"/>
    <property type="project" value="InterPro"/>
</dbReference>
<feature type="transmembrane region" description="Helical" evidence="1">
    <location>
        <begin position="116"/>
        <end position="135"/>
    </location>
</feature>
<dbReference type="InterPro" id="IPR039672">
    <property type="entry name" value="MFS_2"/>
</dbReference>
<dbReference type="AlphaFoldDB" id="A0A9X8UHG0"/>
<sequence length="453" mass="50040">MTISVFEKLSYASGGVGTCICFMSIGGYLLYVYTDVFGLSATTAANIFLLTRFWDAINDPIMGAVVDLRLFAKKSRGVYRPWILLGLPFLVLFFILCFTLPSFVTTEFEKTIWCTAFYVLYTMAQTVVQVPYGAITNSITTNTEERGILGSYRNFGENIGNLLVSISILPMVNLFGKNGADMAGGYTKSIAVLAVVAAVFILICWKTVRERGVETGREERKKFELAGSLKMLAANRPALCMVFALFLAAIVINFRFAYQMFYVQVYVGAGHNVVTMLNTVQTAVAIVSFWIVNWMFKRMEKRSMLLITAALFVVDGAIFLIGGVNIAANIAGSALFGFLMSCSFSTVWGTIPDSVEYGLWKTGVCAPAFIFAAVTFAQKCGIGLASWLAAMSLRQIGYVKGMEITESIRMGFYWWHGGVLVLGGILFLLVALPYNLNKEKYCEILQALDRKKQ</sequence>
<evidence type="ECO:0000313" key="3">
    <source>
        <dbReference type="Proteomes" id="UP000294682"/>
    </source>
</evidence>
<feature type="transmembrane region" description="Helical" evidence="1">
    <location>
        <begin position="186"/>
        <end position="205"/>
    </location>
</feature>
<keyword evidence="3" id="KW-1185">Reference proteome</keyword>
<dbReference type="InterPro" id="IPR001927">
    <property type="entry name" value="Na/Gal_symport"/>
</dbReference>
<reference evidence="2 3" key="1">
    <citation type="submission" date="2019-03" db="EMBL/GenBank/DDBJ databases">
        <title>Genomic Encyclopedia of Type Strains, Phase IV (KMG-IV): sequencing the most valuable type-strain genomes for metagenomic binning, comparative biology and taxonomic classification.</title>
        <authorList>
            <person name="Goeker M."/>
        </authorList>
    </citation>
    <scope>NUCLEOTIDE SEQUENCE [LARGE SCALE GENOMIC DNA]</scope>
    <source>
        <strain evidence="2 3">DSM 100433</strain>
    </source>
</reference>
<comment type="caution">
    <text evidence="2">The sequence shown here is derived from an EMBL/GenBank/DDBJ whole genome shotgun (WGS) entry which is preliminary data.</text>
</comment>
<dbReference type="GO" id="GO:0008643">
    <property type="term" value="P:carbohydrate transport"/>
    <property type="evidence" value="ECO:0007669"/>
    <property type="project" value="InterPro"/>
</dbReference>
<organism evidence="2 3">
    <name type="scientific">Harryflintia acetispora</name>
    <dbReference type="NCBI Taxonomy" id="1849041"/>
    <lineage>
        <taxon>Bacteria</taxon>
        <taxon>Bacillati</taxon>
        <taxon>Bacillota</taxon>
        <taxon>Clostridia</taxon>
        <taxon>Eubacteriales</taxon>
        <taxon>Oscillospiraceae</taxon>
        <taxon>Harryflintia</taxon>
    </lineage>
</organism>
<dbReference type="CDD" id="cd17332">
    <property type="entry name" value="MFS_MelB_like"/>
    <property type="match status" value="1"/>
</dbReference>
<keyword evidence="1" id="KW-0812">Transmembrane</keyword>
<feature type="transmembrane region" description="Helical" evidence="1">
    <location>
        <begin position="363"/>
        <end position="393"/>
    </location>
</feature>
<dbReference type="PANTHER" id="PTHR11328">
    <property type="entry name" value="MAJOR FACILITATOR SUPERFAMILY DOMAIN-CONTAINING PROTEIN"/>
    <property type="match status" value="1"/>
</dbReference>
<evidence type="ECO:0000256" key="1">
    <source>
        <dbReference type="SAM" id="Phobius"/>
    </source>
</evidence>
<dbReference type="InterPro" id="IPR036259">
    <property type="entry name" value="MFS_trans_sf"/>
</dbReference>
<dbReference type="GO" id="GO:0005886">
    <property type="term" value="C:plasma membrane"/>
    <property type="evidence" value="ECO:0007669"/>
    <property type="project" value="TreeGrafter"/>
</dbReference>
<dbReference type="Gene3D" id="1.20.1250.20">
    <property type="entry name" value="MFS general substrate transporter like domains"/>
    <property type="match status" value="1"/>
</dbReference>
<dbReference type="SUPFAM" id="SSF103473">
    <property type="entry name" value="MFS general substrate transporter"/>
    <property type="match status" value="1"/>
</dbReference>
<proteinExistence type="predicted"/>